<protein>
    <submittedName>
        <fullName evidence="1">Uncharacterized protein</fullName>
    </submittedName>
</protein>
<gene>
    <name evidence="1" type="ORF">ID875_32690</name>
</gene>
<organism evidence="1">
    <name type="scientific">Streptomyces globisporus</name>
    <dbReference type="NCBI Taxonomy" id="1908"/>
    <lineage>
        <taxon>Bacteria</taxon>
        <taxon>Bacillati</taxon>
        <taxon>Actinomycetota</taxon>
        <taxon>Actinomycetes</taxon>
        <taxon>Kitasatosporales</taxon>
        <taxon>Streptomycetaceae</taxon>
        <taxon>Streptomyces</taxon>
    </lineage>
</organism>
<dbReference type="EMBL" id="JACWUS010000058">
    <property type="protein sequence ID" value="MBD2830727.1"/>
    <property type="molecule type" value="Genomic_DNA"/>
</dbReference>
<name>A0A927BPY7_STRGL</name>
<evidence type="ECO:0000313" key="1">
    <source>
        <dbReference type="EMBL" id="MBD2830727.1"/>
    </source>
</evidence>
<reference evidence="1" key="1">
    <citation type="journal article" date="2020" name="PLoS ONE">
        <title>Isolation and characterization of Streptomyces bacteriophages and Streptomyces strains encoding biosynthetic arsenals: Streptomyces strains and phages for antibiotic discovery.</title>
        <authorList>
            <person name="Montano E.T."/>
            <person name="Nideffer J.F."/>
            <person name="Brumage L."/>
            <person name="Erb M."/>
            <person name="Derman A.I."/>
            <person name="Davis J.P."/>
            <person name="Estrada E."/>
            <person name="Fu S."/>
            <person name="Le D."/>
            <person name="Vuppala A."/>
            <person name="Tran C."/>
            <person name="Luterstein E."/>
            <person name="Lakkaraju S."/>
            <person name="Panchagnula S."/>
            <person name="Ren C."/>
            <person name="Doan J."/>
            <person name="Tran S."/>
            <person name="Soriano J."/>
            <person name="Fujita Y."/>
            <person name="Gutala P."/>
            <person name="Fujii Q."/>
            <person name="Lee M."/>
            <person name="Bui A."/>
            <person name="Villarreal C."/>
            <person name="Shing S.R."/>
            <person name="Kim S."/>
            <person name="Freeman D."/>
            <person name="Racha V."/>
            <person name="Ho A."/>
            <person name="Kumar P."/>
            <person name="Falah K."/>
            <person name="Dawson T."/>
            <person name="Enustun E."/>
            <person name="Prichard A."/>
            <person name="Gomez A."/>
            <person name="Khanna K."/>
            <person name="Trigg S."/>
            <person name="Fernandez L."/>
            <person name="Pogliano K."/>
            <person name="Pogliano J."/>
        </authorList>
    </citation>
    <scope>NUCLEOTIDE SEQUENCE</scope>
    <source>
        <strain evidence="1">QF2</strain>
    </source>
</reference>
<dbReference type="AlphaFoldDB" id="A0A927BPY7"/>
<comment type="caution">
    <text evidence="1">The sequence shown here is derived from an EMBL/GenBank/DDBJ whole genome shotgun (WGS) entry which is preliminary data.</text>
</comment>
<sequence length="46" mass="5048">MGLVTATTMGSGKSYLTYLFEELYGMGTLPWPATTPTSCARRSRRS</sequence>
<proteinExistence type="predicted"/>
<accession>A0A927BPY7</accession>